<dbReference type="SUPFAM" id="SSF56176">
    <property type="entry name" value="FAD-binding/transporter-associated domain-like"/>
    <property type="match status" value="1"/>
</dbReference>
<dbReference type="InterPro" id="IPR017896">
    <property type="entry name" value="4Fe4S_Fe-S-bd"/>
</dbReference>
<dbReference type="InterPro" id="IPR016171">
    <property type="entry name" value="Vanillyl_alc_oxidase_C-sub2"/>
</dbReference>
<dbReference type="GO" id="GO:0071949">
    <property type="term" value="F:FAD binding"/>
    <property type="evidence" value="ECO:0007669"/>
    <property type="project" value="InterPro"/>
</dbReference>
<dbReference type="Pfam" id="PF01565">
    <property type="entry name" value="FAD_binding_4"/>
    <property type="match status" value="1"/>
</dbReference>
<dbReference type="GO" id="GO:0051536">
    <property type="term" value="F:iron-sulfur cluster binding"/>
    <property type="evidence" value="ECO:0007669"/>
    <property type="project" value="UniProtKB-KW"/>
</dbReference>
<dbReference type="PANTHER" id="PTHR11748">
    <property type="entry name" value="D-LACTATE DEHYDROGENASE"/>
    <property type="match status" value="1"/>
</dbReference>
<dbReference type="Gene3D" id="3.30.465.10">
    <property type="match status" value="1"/>
</dbReference>
<evidence type="ECO:0000313" key="10">
    <source>
        <dbReference type="Proteomes" id="UP000203589"/>
    </source>
</evidence>
<gene>
    <name evidence="9" type="ORF">ANTHELSMS3_01340</name>
</gene>
<dbReference type="SUPFAM" id="SSF55103">
    <property type="entry name" value="FAD-linked oxidases, C-terminal domain"/>
    <property type="match status" value="1"/>
</dbReference>
<dbReference type="GO" id="GO:0046872">
    <property type="term" value="F:metal ion binding"/>
    <property type="evidence" value="ECO:0007669"/>
    <property type="project" value="UniProtKB-KW"/>
</dbReference>
<keyword evidence="4" id="KW-0274">FAD</keyword>
<dbReference type="OrthoDB" id="9811557at2"/>
<reference evidence="9 10" key="1">
    <citation type="submission" date="2017-07" db="EMBL/GenBank/DDBJ databases">
        <title>Genome Sequence of Antarctobacter heliothermus Strain SMS3 Isolated from a culture of the Diatom Skeletonema marinoi.</title>
        <authorList>
            <person name="Topel M."/>
            <person name="Pinder M.I.M."/>
            <person name="Johansson O.N."/>
            <person name="Kourtchenko O."/>
            <person name="Godhe A."/>
            <person name="Clarke A.K."/>
        </authorList>
    </citation>
    <scope>NUCLEOTIDE SEQUENCE [LARGE SCALE GENOMIC DNA]</scope>
    <source>
        <strain evidence="9 10">SMS3</strain>
    </source>
</reference>
<proteinExistence type="predicted"/>
<dbReference type="InterPro" id="IPR006094">
    <property type="entry name" value="Oxid_FAD_bind_N"/>
</dbReference>
<dbReference type="Proteomes" id="UP000203589">
    <property type="component" value="Chromosome"/>
</dbReference>
<dbReference type="InterPro" id="IPR017900">
    <property type="entry name" value="4Fe4S_Fe_S_CS"/>
</dbReference>
<dbReference type="GO" id="GO:0004458">
    <property type="term" value="F:D-lactate dehydrogenase (cytochrome) activity"/>
    <property type="evidence" value="ECO:0007669"/>
    <property type="project" value="TreeGrafter"/>
</dbReference>
<keyword evidence="6" id="KW-0408">Iron</keyword>
<comment type="cofactor">
    <cofactor evidence="1">
        <name>FAD</name>
        <dbReference type="ChEBI" id="CHEBI:57692"/>
    </cofactor>
</comment>
<dbReference type="InterPro" id="IPR016169">
    <property type="entry name" value="FAD-bd_PCMH_sub2"/>
</dbReference>
<dbReference type="KEGG" id="aht:ANTHELSMS3_01340"/>
<keyword evidence="2" id="KW-0285">Flavoprotein</keyword>
<dbReference type="PROSITE" id="PS51387">
    <property type="entry name" value="FAD_PCMH"/>
    <property type="match status" value="1"/>
</dbReference>
<dbReference type="InterPro" id="IPR004113">
    <property type="entry name" value="FAD-bd_oxidored_4_C"/>
</dbReference>
<accession>A0A222E1M9</accession>
<dbReference type="PROSITE" id="PS00198">
    <property type="entry name" value="4FE4S_FER_1"/>
    <property type="match status" value="1"/>
</dbReference>
<keyword evidence="10" id="KW-1185">Reference proteome</keyword>
<dbReference type="GO" id="GO:1903457">
    <property type="term" value="P:lactate catabolic process"/>
    <property type="evidence" value="ECO:0007669"/>
    <property type="project" value="TreeGrafter"/>
</dbReference>
<evidence type="ECO:0000256" key="4">
    <source>
        <dbReference type="ARBA" id="ARBA00022827"/>
    </source>
</evidence>
<dbReference type="InterPro" id="IPR004017">
    <property type="entry name" value="Cys_rich_dom"/>
</dbReference>
<name>A0A222E1M9_9RHOB</name>
<keyword evidence="3" id="KW-0479">Metal-binding</keyword>
<dbReference type="Gene3D" id="3.30.43.10">
    <property type="entry name" value="Uridine Diphospho-n-acetylenolpyruvylglucosamine Reductase, domain 2"/>
    <property type="match status" value="1"/>
</dbReference>
<evidence type="ECO:0000256" key="2">
    <source>
        <dbReference type="ARBA" id="ARBA00022630"/>
    </source>
</evidence>
<dbReference type="SUPFAM" id="SSF46548">
    <property type="entry name" value="alpha-helical ferredoxin"/>
    <property type="match status" value="1"/>
</dbReference>
<dbReference type="EMBL" id="CP022540">
    <property type="protein sequence ID" value="ASP20042.1"/>
    <property type="molecule type" value="Genomic_DNA"/>
</dbReference>
<evidence type="ECO:0000256" key="5">
    <source>
        <dbReference type="ARBA" id="ARBA00023002"/>
    </source>
</evidence>
<evidence type="ECO:0000256" key="3">
    <source>
        <dbReference type="ARBA" id="ARBA00022723"/>
    </source>
</evidence>
<keyword evidence="5" id="KW-0560">Oxidoreductase</keyword>
<dbReference type="GO" id="GO:0008720">
    <property type="term" value="F:D-lactate dehydrogenase (NAD+) activity"/>
    <property type="evidence" value="ECO:0007669"/>
    <property type="project" value="TreeGrafter"/>
</dbReference>
<evidence type="ECO:0000256" key="7">
    <source>
        <dbReference type="ARBA" id="ARBA00023014"/>
    </source>
</evidence>
<feature type="domain" description="FAD-binding PCMH-type" evidence="8">
    <location>
        <begin position="33"/>
        <end position="253"/>
    </location>
</feature>
<protein>
    <submittedName>
        <fullName evidence="9">Glycolate oxidase iron-sulfur subunit</fullName>
    </submittedName>
</protein>
<evidence type="ECO:0000313" key="9">
    <source>
        <dbReference type="EMBL" id="ASP20042.1"/>
    </source>
</evidence>
<sequence>MSDLAEILRKRTQGDVLFDRFSRGRYATDASLYQMMPLGVLAPKSKDDIAAALDIAREQGVPILARGGGASQCGQTVNTALVLDNSLYFNDILELDVDNMRCVVRPGIVLDELNRALRPHGLWFPVDVSTASRATIGGMAGNNSCGGKSLGYGMMRDNVLSIDAFLADGGHHHFGVGDVSGTLAALSDDMLRLGAREAEEINARFPKVMRRVGGYNIDALTPAQAPHNLSHLLVGSEGTLAYSTAIELKLWPLLAQKVLGVCHFATFHQAMDAAQHLVTLKPQGVELVDATMIALARDIPMFRTTIEEVVTGSPEALLLVEFAEEDSTRHPERLNALEEMMGDLGYTWSGTGRAWGGVTKVTDAAMQSRIADLRSSGLNIMMSMKDDGKPVSFVEDCAVELPDLAAYTAGLTEIFEKHGTRGTWYAHASVGCLHVRPVLNLKLDKDVRTMRAIAEECFDLVAKYKGSHSGEHGDGLVRSEFHEKMFGTRMVAAFAEVKKRFDPDGLFNPGKIVDAPKMDDRRLFRYGPDYAAPEMRTELDWSEWTGSGGGFQGAIEMCNNNGACRKLKGGVMCPSFRVTRKEQDVTRGRANSLRLAISGQLGPDALTSDAMAETMKLCVSCKGCTRECPTGVDMARMKIEVMAARAHKHGLTLHDRLVGYLPRFAPWASRLSFLANLRNSVPGLAKLTERLTGFTASRNLPRWSARPFRNDEVETVEPPKAVIFADCFNRYIEPENLRATVNVLGAANVPLHVAAAPRGERPLCCGRTFLSVGLVDEAKAEAQRLLAALLPYARQGIPIIGLEPSCLLTLRDEIPALLPGEDAALLGRQARMLEEYIADQDDNPDFTLSLQSPAPRILLHGHCHQKAMGVMTSIQKTLSRLPDTEIETVETSCCGMAGAFGYGTDTHDISLKMAEIDLAPTVRKACDATLIVADGTSCRHQVSDTTGRKPIHVARLLEMALK</sequence>
<keyword evidence="7" id="KW-0411">Iron-sulfur</keyword>
<evidence type="ECO:0000256" key="6">
    <source>
        <dbReference type="ARBA" id="ARBA00023004"/>
    </source>
</evidence>
<dbReference type="InterPro" id="IPR016167">
    <property type="entry name" value="FAD-bd_PCMH_sub1"/>
</dbReference>
<dbReference type="InterPro" id="IPR036318">
    <property type="entry name" value="FAD-bd_PCMH-like_sf"/>
</dbReference>
<evidence type="ECO:0000256" key="1">
    <source>
        <dbReference type="ARBA" id="ARBA00001974"/>
    </source>
</evidence>
<dbReference type="Pfam" id="PF13183">
    <property type="entry name" value="Fer4_8"/>
    <property type="match status" value="1"/>
</dbReference>
<dbReference type="AlphaFoldDB" id="A0A222E1M9"/>
<dbReference type="RefSeq" id="WP_094034182.1">
    <property type="nucleotide sequence ID" value="NZ_CP022540.1"/>
</dbReference>
<dbReference type="Pfam" id="PF02754">
    <property type="entry name" value="CCG"/>
    <property type="match status" value="1"/>
</dbReference>
<dbReference type="Gene3D" id="1.10.45.10">
    <property type="entry name" value="Vanillyl-alcohol Oxidase, Chain A, domain 4"/>
    <property type="match status" value="1"/>
</dbReference>
<dbReference type="PANTHER" id="PTHR11748:SF119">
    <property type="entry name" value="D-2-HYDROXYGLUTARATE DEHYDROGENASE"/>
    <property type="match status" value="1"/>
</dbReference>
<dbReference type="InterPro" id="IPR016164">
    <property type="entry name" value="FAD-linked_Oxase-like_C"/>
</dbReference>
<evidence type="ECO:0000259" key="8">
    <source>
        <dbReference type="PROSITE" id="PS51387"/>
    </source>
</evidence>
<organism evidence="9 10">
    <name type="scientific">Antarctobacter heliothermus</name>
    <dbReference type="NCBI Taxonomy" id="74033"/>
    <lineage>
        <taxon>Bacteria</taxon>
        <taxon>Pseudomonadati</taxon>
        <taxon>Pseudomonadota</taxon>
        <taxon>Alphaproteobacteria</taxon>
        <taxon>Rhodobacterales</taxon>
        <taxon>Roseobacteraceae</taxon>
        <taxon>Antarctobacter</taxon>
    </lineage>
</organism>
<dbReference type="Gene3D" id="3.30.70.2740">
    <property type="match status" value="1"/>
</dbReference>
<dbReference type="InterPro" id="IPR016166">
    <property type="entry name" value="FAD-bd_PCMH"/>
</dbReference>
<dbReference type="Pfam" id="PF02913">
    <property type="entry name" value="FAD-oxidase_C"/>
    <property type="match status" value="1"/>
</dbReference>